<keyword evidence="1" id="KW-0472">Membrane</keyword>
<feature type="transmembrane region" description="Helical" evidence="1">
    <location>
        <begin position="86"/>
        <end position="110"/>
    </location>
</feature>
<sequence length="146" mass="17013">MRWILAKRWSHPRMQINAQRKATRMTTKSPANVFSPASLAQQPPYSLFYFHQKFRSEDLTFDQNKREKKKPSNLSFVVAMKPLNQVIMLFEKPICSICLLSFSLIIALIFTRAKRTKKVRIVGKYDSLRNKIEQVVGKPNLLRICG</sequence>
<reference evidence="3" key="2">
    <citation type="submission" date="2025-08" db="UniProtKB">
        <authorList>
            <consortium name="RefSeq"/>
        </authorList>
    </citation>
    <scope>IDENTIFICATION</scope>
    <source>
        <tissue evidence="3">Leaf</tissue>
    </source>
</reference>
<name>A0ABM3QH93_SPIOL</name>
<gene>
    <name evidence="3" type="primary">LOC130459397</name>
</gene>
<evidence type="ECO:0000313" key="3">
    <source>
        <dbReference type="RefSeq" id="XP_056682723.1"/>
    </source>
</evidence>
<dbReference type="RefSeq" id="XP_056682723.1">
    <property type="nucleotide sequence ID" value="XM_056826745.1"/>
</dbReference>
<keyword evidence="2" id="KW-1185">Reference proteome</keyword>
<keyword evidence="1" id="KW-1133">Transmembrane helix</keyword>
<organism evidence="2 3">
    <name type="scientific">Spinacia oleracea</name>
    <name type="common">Spinach</name>
    <dbReference type="NCBI Taxonomy" id="3562"/>
    <lineage>
        <taxon>Eukaryota</taxon>
        <taxon>Viridiplantae</taxon>
        <taxon>Streptophyta</taxon>
        <taxon>Embryophyta</taxon>
        <taxon>Tracheophyta</taxon>
        <taxon>Spermatophyta</taxon>
        <taxon>Magnoliopsida</taxon>
        <taxon>eudicotyledons</taxon>
        <taxon>Gunneridae</taxon>
        <taxon>Pentapetalae</taxon>
        <taxon>Caryophyllales</taxon>
        <taxon>Chenopodiaceae</taxon>
        <taxon>Chenopodioideae</taxon>
        <taxon>Anserineae</taxon>
        <taxon>Spinacia</taxon>
    </lineage>
</organism>
<accession>A0ABM3QH93</accession>
<evidence type="ECO:0000256" key="1">
    <source>
        <dbReference type="SAM" id="Phobius"/>
    </source>
</evidence>
<keyword evidence="1" id="KW-0812">Transmembrane</keyword>
<evidence type="ECO:0000313" key="2">
    <source>
        <dbReference type="Proteomes" id="UP000813463"/>
    </source>
</evidence>
<reference evidence="2" key="1">
    <citation type="journal article" date="2021" name="Nat. Commun.">
        <title>Genomic analyses provide insights into spinach domestication and the genetic basis of agronomic traits.</title>
        <authorList>
            <person name="Cai X."/>
            <person name="Sun X."/>
            <person name="Xu C."/>
            <person name="Sun H."/>
            <person name="Wang X."/>
            <person name="Ge C."/>
            <person name="Zhang Z."/>
            <person name="Wang Q."/>
            <person name="Fei Z."/>
            <person name="Jiao C."/>
            <person name="Wang Q."/>
        </authorList>
    </citation>
    <scope>NUCLEOTIDE SEQUENCE [LARGE SCALE GENOMIC DNA]</scope>
    <source>
        <strain evidence="2">cv. Varoflay</strain>
    </source>
</reference>
<protein>
    <submittedName>
        <fullName evidence="3">Uncharacterized protein</fullName>
    </submittedName>
</protein>
<proteinExistence type="predicted"/>
<dbReference type="Proteomes" id="UP000813463">
    <property type="component" value="Chromosome 4"/>
</dbReference>
<dbReference type="GeneID" id="130459397"/>